<evidence type="ECO:0000259" key="6">
    <source>
        <dbReference type="Pfam" id="PF12698"/>
    </source>
</evidence>
<evidence type="ECO:0000313" key="10">
    <source>
        <dbReference type="Proteomes" id="UP000220611"/>
    </source>
</evidence>
<reference evidence="8 10" key="3">
    <citation type="submission" date="2017-07" db="EMBL/GenBank/DDBJ databases">
        <title>Prevalence of linear plasmids in Cutibacterium (Propionibacterium) acnes isolates obtained from prostatic tissue.</title>
        <authorList>
            <person name="Davidsson S."/>
            <person name="Carlsson J."/>
            <person name="Molling P."/>
            <person name="Andren O."/>
            <person name="Andersson S.-O."/>
            <person name="Brzuszkiewicz E."/>
            <person name="Poehlein A."/>
            <person name="Al-Zeer M."/>
            <person name="Brinkmann V."/>
            <person name="Scavenius C."/>
            <person name="Nazipi S."/>
            <person name="Soderquist B."/>
            <person name="Bruggemann H."/>
        </authorList>
    </citation>
    <scope>NUCLEOTIDE SEQUENCE [LARGE SCALE GENOMIC DNA]</scope>
    <source>
        <strain evidence="8 10">DSM 753</strain>
    </source>
</reference>
<name>A7VYB3_9FIRM</name>
<feature type="domain" description="ABC-2 type transporter transmembrane" evidence="6">
    <location>
        <begin position="25"/>
        <end position="376"/>
    </location>
</feature>
<keyword evidence="4 5" id="KW-0472">Membrane</keyword>
<dbReference type="Proteomes" id="UP000220611">
    <property type="component" value="Unassembled WGS sequence"/>
</dbReference>
<comment type="caution">
    <text evidence="7">The sequence shown here is derived from an EMBL/GenBank/DDBJ whole genome shotgun (WGS) entry which is preliminary data.</text>
</comment>
<feature type="transmembrane region" description="Helical" evidence="5">
    <location>
        <begin position="302"/>
        <end position="321"/>
    </location>
</feature>
<gene>
    <name evidence="8" type="ORF">CH238_03630</name>
    <name evidence="7" type="ORF">CLOLEP_03591</name>
</gene>
<keyword evidence="10" id="KW-1185">Reference proteome</keyword>
<evidence type="ECO:0000313" key="8">
    <source>
        <dbReference type="EMBL" id="PEQ25139.1"/>
    </source>
</evidence>
<proteinExistence type="predicted"/>
<reference evidence="7 9" key="1">
    <citation type="submission" date="2007-08" db="EMBL/GenBank/DDBJ databases">
        <title>Draft genome sequence of Clostridium leptum (DSM 753).</title>
        <authorList>
            <person name="Sudarsanam P."/>
            <person name="Ley R."/>
            <person name="Guruge J."/>
            <person name="Turnbaugh P.J."/>
            <person name="Mahowald M."/>
            <person name="Liep D."/>
            <person name="Gordon J."/>
        </authorList>
    </citation>
    <scope>NUCLEOTIDE SEQUENCE [LARGE SCALE GENOMIC DNA]</scope>
    <source>
        <strain evidence="7 9">DSM 753</strain>
    </source>
</reference>
<keyword evidence="2 5" id="KW-0812">Transmembrane</keyword>
<dbReference type="Proteomes" id="UP000003490">
    <property type="component" value="Unassembled WGS sequence"/>
</dbReference>
<organism evidence="7 9">
    <name type="scientific">[Clostridium] leptum DSM 753</name>
    <dbReference type="NCBI Taxonomy" id="428125"/>
    <lineage>
        <taxon>Bacteria</taxon>
        <taxon>Bacillati</taxon>
        <taxon>Bacillota</taxon>
        <taxon>Clostridia</taxon>
        <taxon>Eubacteriales</taxon>
        <taxon>Oscillospiraceae</taxon>
        <taxon>Oscillospiraceae incertae sedis</taxon>
    </lineage>
</organism>
<dbReference type="EMBL" id="ABCB02000021">
    <property type="protein sequence ID" value="EDO59541.1"/>
    <property type="molecule type" value="Genomic_DNA"/>
</dbReference>
<evidence type="ECO:0000256" key="2">
    <source>
        <dbReference type="ARBA" id="ARBA00022692"/>
    </source>
</evidence>
<feature type="transmembrane region" description="Helical" evidence="5">
    <location>
        <begin position="232"/>
        <end position="256"/>
    </location>
</feature>
<evidence type="ECO:0000313" key="7">
    <source>
        <dbReference type="EMBL" id="EDO59541.1"/>
    </source>
</evidence>
<dbReference type="HOGENOM" id="CLU_051632_1_0_9"/>
<dbReference type="AlphaFoldDB" id="A7VYB3"/>
<dbReference type="Pfam" id="PF12698">
    <property type="entry name" value="ABC2_membrane_3"/>
    <property type="match status" value="1"/>
</dbReference>
<dbReference type="GO" id="GO:0140359">
    <property type="term" value="F:ABC-type transporter activity"/>
    <property type="evidence" value="ECO:0007669"/>
    <property type="project" value="InterPro"/>
</dbReference>
<feature type="transmembrane region" description="Helical" evidence="5">
    <location>
        <begin position="15"/>
        <end position="35"/>
    </location>
</feature>
<reference evidence="7 9" key="2">
    <citation type="submission" date="2007-08" db="EMBL/GenBank/DDBJ databases">
        <authorList>
            <person name="Fulton L."/>
            <person name="Clifton S."/>
            <person name="Fulton B."/>
            <person name="Xu J."/>
            <person name="Minx P."/>
            <person name="Pepin K.H."/>
            <person name="Johnson M."/>
            <person name="Thiruvilangam P."/>
            <person name="Bhonagiri V."/>
            <person name="Nash W.E."/>
            <person name="Wang C."/>
            <person name="Mardis E.R."/>
            <person name="Wilson R.K."/>
        </authorList>
    </citation>
    <scope>NUCLEOTIDE SEQUENCE [LARGE SCALE GENOMIC DNA]</scope>
    <source>
        <strain evidence="7 9">DSM 753</strain>
    </source>
</reference>
<accession>A7VYB3</accession>
<evidence type="ECO:0000256" key="5">
    <source>
        <dbReference type="SAM" id="Phobius"/>
    </source>
</evidence>
<feature type="transmembrane region" description="Helical" evidence="5">
    <location>
        <begin position="192"/>
        <end position="211"/>
    </location>
</feature>
<sequence>MKVFNLCAKVTKRHLVSLGVYLGIFAVLAVMLTAFNNTSQSLSFEAVRPSAAIVNRDGESALVRGLEDFLAGYADMVKLEDDREALQDARFFDAVDYILIIPQGFAKDFSQGGGTLEKNTRFTSAEGRYADLLVNRYLSAARAYRQAAPELSEEELLEAVKADASVQAEVEKKSFLESQPIDESFQVYFRTLPYIMMAVLILAVTTVMMVFNKPDLRMRNLCAPVKLRHVNLQLALYNVCLGGVAWLVLCAMAFLFYGGRIQGTDVRLVLLILLNSICYLFVCLSVAFLLGNFVKDGGGQNIAANFISLGLSFLGGSFVPLELLGDSVLQVARYTPSYWYNHAVEAISGLVRFDSQALGPVFISMAIQTGFAAAVFSVALVISKFRRQRTEGFASVKTEMA</sequence>
<evidence type="ECO:0000313" key="9">
    <source>
        <dbReference type="Proteomes" id="UP000003490"/>
    </source>
</evidence>
<keyword evidence="3 5" id="KW-1133">Transmembrane helix</keyword>
<comment type="subcellular location">
    <subcellularLocation>
        <location evidence="1">Membrane</location>
        <topology evidence="1">Multi-pass membrane protein</topology>
    </subcellularLocation>
</comment>
<dbReference type="GO" id="GO:0016020">
    <property type="term" value="C:membrane"/>
    <property type="evidence" value="ECO:0007669"/>
    <property type="project" value="UniProtKB-SubCell"/>
</dbReference>
<evidence type="ECO:0000256" key="1">
    <source>
        <dbReference type="ARBA" id="ARBA00004141"/>
    </source>
</evidence>
<dbReference type="eggNOG" id="COG0842">
    <property type="taxonomic scope" value="Bacteria"/>
</dbReference>
<feature type="transmembrane region" description="Helical" evidence="5">
    <location>
        <begin position="361"/>
        <end position="382"/>
    </location>
</feature>
<protein>
    <submittedName>
        <fullName evidence="8">ABC transporter permease</fullName>
    </submittedName>
</protein>
<feature type="transmembrane region" description="Helical" evidence="5">
    <location>
        <begin position="268"/>
        <end position="290"/>
    </location>
</feature>
<dbReference type="OrthoDB" id="9774039at2"/>
<dbReference type="InterPro" id="IPR013525">
    <property type="entry name" value="ABC2_TM"/>
</dbReference>
<evidence type="ECO:0000256" key="3">
    <source>
        <dbReference type="ARBA" id="ARBA00022989"/>
    </source>
</evidence>
<evidence type="ECO:0000256" key="4">
    <source>
        <dbReference type="ARBA" id="ARBA00023136"/>
    </source>
</evidence>
<dbReference type="EMBL" id="NOXF01000002">
    <property type="protein sequence ID" value="PEQ25139.1"/>
    <property type="molecule type" value="Genomic_DNA"/>
</dbReference>